<name>E9FWQ4_DAPPU</name>
<keyword evidence="2" id="KW-1185">Reference proteome</keyword>
<dbReference type="AlphaFoldDB" id="E9FWQ4"/>
<dbReference type="EMBL" id="GL732526">
    <property type="protein sequence ID" value="EFX87935.1"/>
    <property type="molecule type" value="Genomic_DNA"/>
</dbReference>
<protein>
    <submittedName>
        <fullName evidence="1">Uncharacterized protein</fullName>
    </submittedName>
</protein>
<dbReference type="OrthoDB" id="10387307at2759"/>
<dbReference type="Proteomes" id="UP000000305">
    <property type="component" value="Unassembled WGS sequence"/>
</dbReference>
<evidence type="ECO:0000313" key="1">
    <source>
        <dbReference type="EMBL" id="EFX87935.1"/>
    </source>
</evidence>
<sequence>MEGDDTQLSQARNRKAVLQLYSTAYCNSDDMIQVAHSLPLSSFIVLLGFIRQGSGHYGQNFEENDQDITGISEFSCPCHPCLIQFKAHQSQRFLLMKQLKNSKFAQLYQNRFSKGQTTFSRSEYQFKSSFGSPGGWVWRNNDMFDQELVYPSGLGSPDGPDTHNAEEKREGTFLEIFFEFSLSPLAQRISREPTGEIRNADPRDQQPSQPYPGVLLVVVVAHPFAA</sequence>
<reference evidence="1 2" key="1">
    <citation type="journal article" date="2011" name="Science">
        <title>The ecoresponsive genome of Daphnia pulex.</title>
        <authorList>
            <person name="Colbourne J.K."/>
            <person name="Pfrender M.E."/>
            <person name="Gilbert D."/>
            <person name="Thomas W.K."/>
            <person name="Tucker A."/>
            <person name="Oakley T.H."/>
            <person name="Tokishita S."/>
            <person name="Aerts A."/>
            <person name="Arnold G.J."/>
            <person name="Basu M.K."/>
            <person name="Bauer D.J."/>
            <person name="Caceres C.E."/>
            <person name="Carmel L."/>
            <person name="Casola C."/>
            <person name="Choi J.H."/>
            <person name="Detter J.C."/>
            <person name="Dong Q."/>
            <person name="Dusheyko S."/>
            <person name="Eads B.D."/>
            <person name="Frohlich T."/>
            <person name="Geiler-Samerotte K.A."/>
            <person name="Gerlach D."/>
            <person name="Hatcher P."/>
            <person name="Jogdeo S."/>
            <person name="Krijgsveld J."/>
            <person name="Kriventseva E.V."/>
            <person name="Kultz D."/>
            <person name="Laforsch C."/>
            <person name="Lindquist E."/>
            <person name="Lopez J."/>
            <person name="Manak J.R."/>
            <person name="Muller J."/>
            <person name="Pangilinan J."/>
            <person name="Patwardhan R.P."/>
            <person name="Pitluck S."/>
            <person name="Pritham E.J."/>
            <person name="Rechtsteiner A."/>
            <person name="Rho M."/>
            <person name="Rogozin I.B."/>
            <person name="Sakarya O."/>
            <person name="Salamov A."/>
            <person name="Schaack S."/>
            <person name="Shapiro H."/>
            <person name="Shiga Y."/>
            <person name="Skalitzky C."/>
            <person name="Smith Z."/>
            <person name="Souvorov A."/>
            <person name="Sung W."/>
            <person name="Tang Z."/>
            <person name="Tsuchiya D."/>
            <person name="Tu H."/>
            <person name="Vos H."/>
            <person name="Wang M."/>
            <person name="Wolf Y.I."/>
            <person name="Yamagata H."/>
            <person name="Yamada T."/>
            <person name="Ye Y."/>
            <person name="Shaw J.R."/>
            <person name="Andrews J."/>
            <person name="Crease T.J."/>
            <person name="Tang H."/>
            <person name="Lucas S.M."/>
            <person name="Robertson H.M."/>
            <person name="Bork P."/>
            <person name="Koonin E.V."/>
            <person name="Zdobnov E.M."/>
            <person name="Grigoriev I.V."/>
            <person name="Lynch M."/>
            <person name="Boore J.L."/>
        </authorList>
    </citation>
    <scope>NUCLEOTIDE SEQUENCE [LARGE SCALE GENOMIC DNA]</scope>
</reference>
<accession>E9FWQ4</accession>
<evidence type="ECO:0000313" key="2">
    <source>
        <dbReference type="Proteomes" id="UP000000305"/>
    </source>
</evidence>
<organism evidence="1 2">
    <name type="scientific">Daphnia pulex</name>
    <name type="common">Water flea</name>
    <dbReference type="NCBI Taxonomy" id="6669"/>
    <lineage>
        <taxon>Eukaryota</taxon>
        <taxon>Metazoa</taxon>
        <taxon>Ecdysozoa</taxon>
        <taxon>Arthropoda</taxon>
        <taxon>Crustacea</taxon>
        <taxon>Branchiopoda</taxon>
        <taxon>Diplostraca</taxon>
        <taxon>Cladocera</taxon>
        <taxon>Anomopoda</taxon>
        <taxon>Daphniidae</taxon>
        <taxon>Daphnia</taxon>
    </lineage>
</organism>
<dbReference type="InParanoid" id="E9FWQ4"/>
<gene>
    <name evidence="1" type="ORF">DAPPUDRAFT_234483</name>
</gene>
<dbReference type="HOGENOM" id="CLU_1225898_0_0_1"/>
<proteinExistence type="predicted"/>
<dbReference type="KEGG" id="dpx:DAPPUDRAFT_234483"/>